<sequence>MPETLDTSPSPMTRRGLIKHAGVAGAATFAAGFALNAGLAGTAAATGRKTKDPEQGTAALAGEPFMVHVVDSRTGELDIFHGHRHHRVRDHKLVAQLLRAAR</sequence>
<evidence type="ECO:0000313" key="2">
    <source>
        <dbReference type="Proteomes" id="UP000183015"/>
    </source>
</evidence>
<reference evidence="2" key="1">
    <citation type="submission" date="2016-10" db="EMBL/GenBank/DDBJ databases">
        <authorList>
            <person name="Varghese N."/>
        </authorList>
    </citation>
    <scope>NUCLEOTIDE SEQUENCE [LARGE SCALE GENOMIC DNA]</scope>
    <source>
        <strain evidence="2">DSM 45096 / BCRC 16803 / CGMCC 4.1857 / CIP 109030 / JCM 12277 / KCTC 19219 / NBRC 100920 / 33214</strain>
    </source>
</reference>
<dbReference type="PROSITE" id="PS51318">
    <property type="entry name" value="TAT"/>
    <property type="match status" value="1"/>
</dbReference>
<keyword evidence="2" id="KW-1185">Reference proteome</keyword>
<dbReference type="eggNOG" id="ENOG5031MGB">
    <property type="taxonomic scope" value="Bacteria"/>
</dbReference>
<dbReference type="EMBL" id="FOAZ01000007">
    <property type="protein sequence ID" value="SEL26244.1"/>
    <property type="molecule type" value="Genomic_DNA"/>
</dbReference>
<gene>
    <name evidence="1" type="ORF">SAMN05414137_10748</name>
</gene>
<name>A0A1H7NSE0_STRJI</name>
<organism evidence="1 2">
    <name type="scientific">Streptacidiphilus jiangxiensis</name>
    <dbReference type="NCBI Taxonomy" id="235985"/>
    <lineage>
        <taxon>Bacteria</taxon>
        <taxon>Bacillati</taxon>
        <taxon>Actinomycetota</taxon>
        <taxon>Actinomycetes</taxon>
        <taxon>Kitasatosporales</taxon>
        <taxon>Streptomycetaceae</taxon>
        <taxon>Streptacidiphilus</taxon>
    </lineage>
</organism>
<evidence type="ECO:0008006" key="3">
    <source>
        <dbReference type="Google" id="ProtNLM"/>
    </source>
</evidence>
<protein>
    <recommendedName>
        <fullName evidence="3">Tat (Twin-arginine translocation) pathway signal sequence</fullName>
    </recommendedName>
</protein>
<dbReference type="InterPro" id="IPR006311">
    <property type="entry name" value="TAT_signal"/>
</dbReference>
<dbReference type="Proteomes" id="UP000183015">
    <property type="component" value="Unassembled WGS sequence"/>
</dbReference>
<dbReference type="OrthoDB" id="3855295at2"/>
<dbReference type="AlphaFoldDB" id="A0A1H7NSE0"/>
<dbReference type="RefSeq" id="WP_042444896.1">
    <property type="nucleotide sequence ID" value="NZ_BBPN01000008.1"/>
</dbReference>
<accession>A0A1H7NSE0</accession>
<proteinExistence type="predicted"/>
<evidence type="ECO:0000313" key="1">
    <source>
        <dbReference type="EMBL" id="SEL26244.1"/>
    </source>
</evidence>